<gene>
    <name evidence="1" type="ORF">JETT_3896</name>
</gene>
<protein>
    <submittedName>
        <fullName evidence="1">Uncharacterized protein</fullName>
    </submittedName>
</protein>
<reference evidence="1 2" key="1">
    <citation type="submission" date="2019-04" db="EMBL/GenBank/DDBJ databases">
        <title>Genome of a novel bacterium Candidatus Jettenia ecosi reconstructed from metagenome of an anammox bioreactor.</title>
        <authorList>
            <person name="Mardanov A.V."/>
            <person name="Beletsky A.V."/>
            <person name="Ravin N.V."/>
            <person name="Botchkova E.A."/>
            <person name="Litti Y.V."/>
            <person name="Nozhevnikova A.N."/>
        </authorList>
    </citation>
    <scope>NUCLEOTIDE SEQUENCE [LARGE SCALE GENOMIC DNA]</scope>
    <source>
        <strain evidence="1">J2</strain>
    </source>
</reference>
<evidence type="ECO:0000313" key="2">
    <source>
        <dbReference type="Proteomes" id="UP000319783"/>
    </source>
</evidence>
<comment type="caution">
    <text evidence="1">The sequence shown here is derived from an EMBL/GenBank/DDBJ whole genome shotgun (WGS) entry which is preliminary data.</text>
</comment>
<evidence type="ECO:0000313" key="1">
    <source>
        <dbReference type="EMBL" id="TLD39842.1"/>
    </source>
</evidence>
<organism evidence="1 2">
    <name type="scientific">Candidatus Jettenia ecosi</name>
    <dbReference type="NCBI Taxonomy" id="2494326"/>
    <lineage>
        <taxon>Bacteria</taxon>
        <taxon>Pseudomonadati</taxon>
        <taxon>Planctomycetota</taxon>
        <taxon>Candidatus Brocadiia</taxon>
        <taxon>Candidatus Brocadiales</taxon>
        <taxon>Candidatus Brocadiaceae</taxon>
        <taxon>Candidatus Jettenia</taxon>
    </lineage>
</organism>
<dbReference type="Proteomes" id="UP000319783">
    <property type="component" value="Unassembled WGS sequence"/>
</dbReference>
<dbReference type="EMBL" id="SULG01000184">
    <property type="protein sequence ID" value="TLD39842.1"/>
    <property type="molecule type" value="Genomic_DNA"/>
</dbReference>
<name>A0A533Q5N0_9BACT</name>
<proteinExistence type="predicted"/>
<accession>A0A533Q5N0</accession>
<dbReference type="AlphaFoldDB" id="A0A533Q5N0"/>
<sequence length="46" mass="5377">MTGIVIDKSEWKQPFHRDFSARVSKRYRSSEAFGIPDSLLPHEHYG</sequence>